<evidence type="ECO:0000256" key="1">
    <source>
        <dbReference type="ARBA" id="ARBA00022491"/>
    </source>
</evidence>
<gene>
    <name evidence="5" type="ORF">CWD94_00590</name>
</gene>
<dbReference type="EMBL" id="PHQY01000005">
    <property type="protein sequence ID" value="PJO45514.1"/>
    <property type="molecule type" value="Genomic_DNA"/>
</dbReference>
<dbReference type="RefSeq" id="WP_100541814.1">
    <property type="nucleotide sequence ID" value="NZ_PHQY01000005.1"/>
</dbReference>
<dbReference type="PROSITE" id="PS50977">
    <property type="entry name" value="HTH_TETR_2"/>
    <property type="match status" value="1"/>
</dbReference>
<dbReference type="SUPFAM" id="SSF46689">
    <property type="entry name" value="Homeodomain-like"/>
    <property type="match status" value="1"/>
</dbReference>
<dbReference type="InterPro" id="IPR001647">
    <property type="entry name" value="HTH_TetR"/>
</dbReference>
<evidence type="ECO:0000259" key="4">
    <source>
        <dbReference type="PROSITE" id="PS50977"/>
    </source>
</evidence>
<evidence type="ECO:0000256" key="3">
    <source>
        <dbReference type="PROSITE-ProRule" id="PRU00335"/>
    </source>
</evidence>
<dbReference type="SUPFAM" id="SSF48498">
    <property type="entry name" value="Tetracyclin repressor-like, C-terminal domain"/>
    <property type="match status" value="1"/>
</dbReference>
<protein>
    <submittedName>
        <fullName evidence="5">TetR/AcrR family transcriptional regulator</fullName>
    </submittedName>
</protein>
<comment type="caution">
    <text evidence="5">The sequence shown here is derived from an EMBL/GenBank/DDBJ whole genome shotgun (WGS) entry which is preliminary data.</text>
</comment>
<dbReference type="Gene3D" id="1.10.357.10">
    <property type="entry name" value="Tetracycline Repressor, domain 2"/>
    <property type="match status" value="1"/>
</dbReference>
<evidence type="ECO:0000313" key="6">
    <source>
        <dbReference type="Proteomes" id="UP000232101"/>
    </source>
</evidence>
<evidence type="ECO:0000256" key="2">
    <source>
        <dbReference type="ARBA" id="ARBA00023125"/>
    </source>
</evidence>
<proteinExistence type="predicted"/>
<dbReference type="InterPro" id="IPR050624">
    <property type="entry name" value="HTH-type_Tx_Regulator"/>
</dbReference>
<keyword evidence="2 3" id="KW-0238">DNA-binding</keyword>
<evidence type="ECO:0000313" key="5">
    <source>
        <dbReference type="EMBL" id="PJO45514.1"/>
    </source>
</evidence>
<dbReference type="Pfam" id="PF00440">
    <property type="entry name" value="TetR_N"/>
    <property type="match status" value="1"/>
</dbReference>
<dbReference type="PANTHER" id="PTHR43479">
    <property type="entry name" value="ACREF/ENVCD OPERON REPRESSOR-RELATED"/>
    <property type="match status" value="1"/>
</dbReference>
<feature type="DNA-binding region" description="H-T-H motif" evidence="3">
    <location>
        <begin position="32"/>
        <end position="51"/>
    </location>
</feature>
<feature type="domain" description="HTH tetR-type" evidence="4">
    <location>
        <begin position="9"/>
        <end position="69"/>
    </location>
</feature>
<reference evidence="5 6" key="1">
    <citation type="submission" date="2017-11" db="EMBL/GenBank/DDBJ databases">
        <title>Bacterial isolate from king chilli rhizosphere.</title>
        <authorList>
            <person name="Takhelmayum P."/>
            <person name="Sarangthem I."/>
        </authorList>
    </citation>
    <scope>NUCLEOTIDE SEQUENCE [LARGE SCALE GENOMIC DNA]</scope>
    <source>
        <strain evidence="6">t26</strain>
    </source>
</reference>
<dbReference type="Proteomes" id="UP000232101">
    <property type="component" value="Unassembled WGS sequence"/>
</dbReference>
<sequence>MSIRHEQKEQRRALILQSALDLFIRKGYGETKVADIAKAADMSMGLLFHYFDSKEKLYEELIRIGCERLKMDFNFINESPLAIFTATAEDLFNMISTNPSAAKMFVLMENAQHLDSLSEDLKEMLMEADKLIKKSVPLIEKGQLLGEIKQGNAEALAVAFWCSIQGIAQYIALHPETPCPNTKWVISILENREAN</sequence>
<dbReference type="PRINTS" id="PR00455">
    <property type="entry name" value="HTHTETR"/>
</dbReference>
<accession>A0A2M9QBR9</accession>
<dbReference type="InterPro" id="IPR036271">
    <property type="entry name" value="Tet_transcr_reg_TetR-rel_C_sf"/>
</dbReference>
<dbReference type="InterPro" id="IPR009057">
    <property type="entry name" value="Homeodomain-like_sf"/>
</dbReference>
<name>A0A2M9QBR9_9BACI</name>
<organism evidence="5 6">
    <name type="scientific">Lysinibacillus xylanilyticus</name>
    <dbReference type="NCBI Taxonomy" id="582475"/>
    <lineage>
        <taxon>Bacteria</taxon>
        <taxon>Bacillati</taxon>
        <taxon>Bacillota</taxon>
        <taxon>Bacilli</taxon>
        <taxon>Bacillales</taxon>
        <taxon>Bacillaceae</taxon>
        <taxon>Lysinibacillus</taxon>
    </lineage>
</organism>
<dbReference type="PANTHER" id="PTHR43479:SF11">
    <property type="entry name" value="ACREF_ENVCD OPERON REPRESSOR-RELATED"/>
    <property type="match status" value="1"/>
</dbReference>
<keyword evidence="1" id="KW-0678">Repressor</keyword>
<dbReference type="GO" id="GO:0003677">
    <property type="term" value="F:DNA binding"/>
    <property type="evidence" value="ECO:0007669"/>
    <property type="project" value="UniProtKB-UniRule"/>
</dbReference>
<dbReference type="AlphaFoldDB" id="A0A2M9QBR9"/>